<dbReference type="EMBL" id="LT559118">
    <property type="protein sequence ID" value="SBO90565.1"/>
    <property type="molecule type" value="Genomic_DNA"/>
</dbReference>
<dbReference type="Pfam" id="PF25681">
    <property type="entry name" value="Phage_TTP_17"/>
    <property type="match status" value="1"/>
</dbReference>
<name>A0A1M4DVI6_9ACTN</name>
<dbReference type="InterPro" id="IPR058154">
    <property type="entry name" value="Bxb1_TTP-like"/>
</dbReference>
<proteinExistence type="predicted"/>
<reference evidence="1" key="1">
    <citation type="submission" date="2016-04" db="EMBL/GenBank/DDBJ databases">
        <authorList>
            <person name="Evans L.H."/>
            <person name="Alamgir A."/>
            <person name="Owens N."/>
            <person name="Weber N.D."/>
            <person name="Virtaneva K."/>
            <person name="Barbian K."/>
            <person name="Babar A."/>
            <person name="Rosenke K."/>
        </authorList>
    </citation>
    <scope>NUCLEOTIDE SEQUENCE</scope>
    <source>
        <strain evidence="1">Nono1</strain>
    </source>
</reference>
<gene>
    <name evidence="1" type="ORF">BN4615_P79</name>
</gene>
<organism evidence="1">
    <name type="scientific">Nonomuraea gerenzanensis</name>
    <dbReference type="NCBI Taxonomy" id="93944"/>
    <lineage>
        <taxon>Bacteria</taxon>
        <taxon>Bacillati</taxon>
        <taxon>Actinomycetota</taxon>
        <taxon>Actinomycetes</taxon>
        <taxon>Streptosporangiales</taxon>
        <taxon>Streptosporangiaceae</taxon>
        <taxon>Nonomuraea</taxon>
    </lineage>
</organism>
<sequence>MDTQAVDVWQSAVPVKFVVNGAACTLKFTLLQFDADATALYFGTEWKAATKDDGTTIANTFILDLASTPNLAEKALAVEWGDANSTSRLVIPRGMISEREGLKLTRTNSQSLGVTFEALDSAGRLGYILTNAAGITAAA</sequence>
<evidence type="ECO:0000313" key="1">
    <source>
        <dbReference type="EMBL" id="SBO90565.1"/>
    </source>
</evidence>
<dbReference type="AlphaFoldDB" id="A0A1M4DVI6"/>
<accession>A0A1M4DVI6</accession>
<protein>
    <submittedName>
        <fullName evidence="1">Phage major tail protein</fullName>
    </submittedName>
</protein>